<evidence type="ECO:0000256" key="1">
    <source>
        <dbReference type="SAM" id="Coils"/>
    </source>
</evidence>
<dbReference type="AlphaFoldDB" id="A0A2P9HK28"/>
<dbReference type="Proteomes" id="UP000246073">
    <property type="component" value="Unassembled WGS sequence"/>
</dbReference>
<organism evidence="2 3">
    <name type="scientific">Ochrobactrum soli</name>
    <dbReference type="NCBI Taxonomy" id="2448455"/>
    <lineage>
        <taxon>Bacteria</taxon>
        <taxon>Pseudomonadati</taxon>
        <taxon>Pseudomonadota</taxon>
        <taxon>Alphaproteobacteria</taxon>
        <taxon>Hyphomicrobiales</taxon>
        <taxon>Brucellaceae</taxon>
        <taxon>Brucella/Ochrobactrum group</taxon>
        <taxon>Ochrobactrum</taxon>
    </lineage>
</organism>
<proteinExistence type="predicted"/>
<evidence type="ECO:0000313" key="2">
    <source>
        <dbReference type="EMBL" id="SPL64448.1"/>
    </source>
</evidence>
<evidence type="ECO:0008006" key="4">
    <source>
        <dbReference type="Google" id="ProtNLM"/>
    </source>
</evidence>
<gene>
    <name evidence="2" type="ORF">OHAE_315</name>
</gene>
<dbReference type="EMBL" id="OOFM01000005">
    <property type="protein sequence ID" value="SPL64448.1"/>
    <property type="molecule type" value="Genomic_DNA"/>
</dbReference>
<protein>
    <recommendedName>
        <fullName evidence="4">Phage protein</fullName>
    </recommendedName>
</protein>
<keyword evidence="1" id="KW-0175">Coiled coil</keyword>
<sequence length="188" mass="21258">MTVETQWRCAFIPNDKWVSSKQPENMREGAIETRELITRSQAEELLAAEIELKQHWKDEAERFRIEFEKAAYDGLLTKARAEKAEADNAALAARVKADELKILKLEERLSAEQASHEQSGKSRDEWRGKAEALEAKLAAAVEAHKSLFGDKTMEGILWPDVKPTDLITIRVQKQIYDKARAVLGGKPS</sequence>
<reference evidence="3" key="1">
    <citation type="submission" date="2017-12" db="EMBL/GenBank/DDBJ databases">
        <authorList>
            <person name="Diaz M."/>
        </authorList>
    </citation>
    <scope>NUCLEOTIDE SEQUENCE [LARGE SCALE GENOMIC DNA]</scope>
    <source>
        <strain evidence="3">FI11154</strain>
    </source>
</reference>
<evidence type="ECO:0000313" key="3">
    <source>
        <dbReference type="Proteomes" id="UP000246073"/>
    </source>
</evidence>
<accession>A0A2P9HK28</accession>
<feature type="coiled-coil region" evidence="1">
    <location>
        <begin position="81"/>
        <end position="143"/>
    </location>
</feature>
<name>A0A2P9HK28_9HYPH</name>